<reference evidence="4 5" key="1">
    <citation type="submission" date="2023-07" db="EMBL/GenBank/DDBJ databases">
        <title>Genomic Encyclopedia of Type Strains, Phase IV (KMG-IV): sequencing the most valuable type-strain genomes for metagenomic binning, comparative biology and taxonomic classification.</title>
        <authorList>
            <person name="Goeker M."/>
        </authorList>
    </citation>
    <scope>NUCLEOTIDE SEQUENCE [LARGE SCALE GENOMIC DNA]</scope>
    <source>
        <strain evidence="4 5">DSM 22170</strain>
    </source>
</reference>
<evidence type="ECO:0000313" key="5">
    <source>
        <dbReference type="Proteomes" id="UP001185028"/>
    </source>
</evidence>
<dbReference type="CDD" id="cd00254">
    <property type="entry name" value="LT-like"/>
    <property type="match status" value="1"/>
</dbReference>
<gene>
    <name evidence="4" type="ORF">JOC58_003675</name>
</gene>
<feature type="region of interest" description="Disordered" evidence="2">
    <location>
        <begin position="129"/>
        <end position="150"/>
    </location>
</feature>
<keyword evidence="5" id="KW-1185">Reference proteome</keyword>
<accession>A0ABU1J2M1</accession>
<name>A0ABU1J2M1_9BACL</name>
<dbReference type="RefSeq" id="WP_188776368.1">
    <property type="nucleotide sequence ID" value="NZ_BMMB01000006.1"/>
</dbReference>
<dbReference type="SUPFAM" id="SSF53955">
    <property type="entry name" value="Lysozyme-like"/>
    <property type="match status" value="1"/>
</dbReference>
<dbReference type="PANTHER" id="PTHR37423">
    <property type="entry name" value="SOLUBLE LYTIC MUREIN TRANSGLYCOSYLASE-RELATED"/>
    <property type="match status" value="1"/>
</dbReference>
<dbReference type="Proteomes" id="UP001185028">
    <property type="component" value="Unassembled WGS sequence"/>
</dbReference>
<dbReference type="InterPro" id="IPR023346">
    <property type="entry name" value="Lysozyme-like_dom_sf"/>
</dbReference>
<evidence type="ECO:0000256" key="2">
    <source>
        <dbReference type="SAM" id="MobiDB-lite"/>
    </source>
</evidence>
<evidence type="ECO:0000313" key="4">
    <source>
        <dbReference type="EMBL" id="MDR6245762.1"/>
    </source>
</evidence>
<proteinExistence type="inferred from homology"/>
<dbReference type="EMBL" id="JAVDQH010000017">
    <property type="protein sequence ID" value="MDR6245762.1"/>
    <property type="molecule type" value="Genomic_DNA"/>
</dbReference>
<protein>
    <recommendedName>
        <fullName evidence="3">Transglycosylase SLT domain-containing protein</fullName>
    </recommendedName>
</protein>
<feature type="domain" description="Transglycosylase SLT" evidence="3">
    <location>
        <begin position="162"/>
        <end position="258"/>
    </location>
</feature>
<dbReference type="Pfam" id="PF01464">
    <property type="entry name" value="SLT"/>
    <property type="match status" value="1"/>
</dbReference>
<comment type="caution">
    <text evidence="4">The sequence shown here is derived from an EMBL/GenBank/DDBJ whole genome shotgun (WGS) entry which is preliminary data.</text>
</comment>
<dbReference type="Gene3D" id="1.10.530.10">
    <property type="match status" value="1"/>
</dbReference>
<evidence type="ECO:0000256" key="1">
    <source>
        <dbReference type="ARBA" id="ARBA00007734"/>
    </source>
</evidence>
<sequence>MQIDANTAKQLLELRYLNASGGGSTGGMDVNTNDTDELFQMMLDQNMGTTNDASGSGSSITKMASLLADGNAMSVTGNTYGGASALDASTPSTSAGDPWSNFDQLPEVDPSNSTTTARLLMNGGSIPTSAGSIGGADGTSGLSSLPGADDHGSKATAYNEFISTASSKYGIPESLIKAVIDVESSFNPNAGSGAGAKGLMQLMDGTAAGLGVSNSFDPAQNIDGGTKYLSYQLKRYDNNIKTALAAYNAGPGRLQRLGISNDQELMAKFNQLPKETQRYIGKIEAAQQKYAL</sequence>
<dbReference type="PROSITE" id="PS00922">
    <property type="entry name" value="TRANSGLYCOSYLASE"/>
    <property type="match status" value="1"/>
</dbReference>
<dbReference type="InterPro" id="IPR008258">
    <property type="entry name" value="Transglycosylase_SLT_dom_1"/>
</dbReference>
<evidence type="ECO:0000259" key="3">
    <source>
        <dbReference type="Pfam" id="PF01464"/>
    </source>
</evidence>
<dbReference type="PANTHER" id="PTHR37423:SF2">
    <property type="entry name" value="MEMBRANE-BOUND LYTIC MUREIN TRANSGLYCOSYLASE C"/>
    <property type="match status" value="1"/>
</dbReference>
<organism evidence="4 5">
    <name type="scientific">Paenibacillus hunanensis</name>
    <dbReference type="NCBI Taxonomy" id="539262"/>
    <lineage>
        <taxon>Bacteria</taxon>
        <taxon>Bacillati</taxon>
        <taxon>Bacillota</taxon>
        <taxon>Bacilli</taxon>
        <taxon>Bacillales</taxon>
        <taxon>Paenibacillaceae</taxon>
        <taxon>Paenibacillus</taxon>
    </lineage>
</organism>
<comment type="similarity">
    <text evidence="1">Belongs to the transglycosylase Slt family.</text>
</comment>
<dbReference type="InterPro" id="IPR000189">
    <property type="entry name" value="Transglyc_AS"/>
</dbReference>